<dbReference type="AlphaFoldDB" id="A0A4R0IBH3"/>
<organism evidence="2 3">
    <name type="scientific">Kribbella speibonae</name>
    <dbReference type="NCBI Taxonomy" id="1572660"/>
    <lineage>
        <taxon>Bacteria</taxon>
        <taxon>Bacillati</taxon>
        <taxon>Actinomycetota</taxon>
        <taxon>Actinomycetes</taxon>
        <taxon>Propionibacteriales</taxon>
        <taxon>Kribbellaceae</taxon>
        <taxon>Kribbella</taxon>
    </lineage>
</organism>
<evidence type="ECO:0000259" key="1">
    <source>
        <dbReference type="Pfam" id="PF19993"/>
    </source>
</evidence>
<proteinExistence type="predicted"/>
<feature type="domain" description="Double-GTPase 2" evidence="1">
    <location>
        <begin position="11"/>
        <end position="178"/>
    </location>
</feature>
<dbReference type="Pfam" id="PF19993">
    <property type="entry name" value="DO-GTPase2"/>
    <property type="match status" value="1"/>
</dbReference>
<gene>
    <name evidence="2" type="ORF">E0H92_42430</name>
</gene>
<dbReference type="Gene3D" id="3.40.50.300">
    <property type="entry name" value="P-loop containing nucleotide triphosphate hydrolases"/>
    <property type="match status" value="1"/>
</dbReference>
<dbReference type="RefSeq" id="WP_131500303.1">
    <property type="nucleotide sequence ID" value="NZ_SJKC01000009.1"/>
</dbReference>
<dbReference type="InterPro" id="IPR027417">
    <property type="entry name" value="P-loop_NTPase"/>
</dbReference>
<dbReference type="Proteomes" id="UP000294225">
    <property type="component" value="Unassembled WGS sequence"/>
</dbReference>
<name>A0A4R0IBH3_9ACTN</name>
<comment type="caution">
    <text evidence="2">The sequence shown here is derived from an EMBL/GenBank/DDBJ whole genome shotgun (WGS) entry which is preliminary data.</text>
</comment>
<evidence type="ECO:0000313" key="3">
    <source>
        <dbReference type="Proteomes" id="UP000294225"/>
    </source>
</evidence>
<sequence length="396" mass="44031">MAKYPRVREQHIAVFGESGSGKTVLVSSFFGPTQEGSYSNDLWDLVADDTGQGNRLYQNYLGMRDRARAPMPTRFEATTYYFSVKLKGGDNAAAKKRPFDALRLAWHDYPGEWFEESPSSEEEANRRVDTFRSLLRSDVAILLVDGQKLLDYAGEEERYLKSLLTNFRQGVLRLKDDLLDDEGRLVEFPRIWIMALSKADLFPDWDVHAFRDLVIEKAASHLDDLRSTLKDLVDTPDALSVGEDFMLLSSAKFELSAAGPEPLGIDVTQRVGLDLILPVASMLPLERRVQWSERMEIPRQVLDTLADGAETVAAVLTGGKSLGVDKLVALLPKVGPLAGLAALPVLTAAAKMAGSQLREINAQARDHHDFLTATLTQFKLDLDQGVKDKLLIRSLK</sequence>
<dbReference type="SUPFAM" id="SSF52540">
    <property type="entry name" value="P-loop containing nucleoside triphosphate hydrolases"/>
    <property type="match status" value="1"/>
</dbReference>
<dbReference type="EMBL" id="SJKC01000009">
    <property type="protein sequence ID" value="TCC29717.1"/>
    <property type="molecule type" value="Genomic_DNA"/>
</dbReference>
<reference evidence="2 3" key="1">
    <citation type="submission" date="2019-02" db="EMBL/GenBank/DDBJ databases">
        <title>Kribbella capetownensis sp. nov. and Kribbella speibonae sp. nov., isolated from soil.</title>
        <authorList>
            <person name="Curtis S.M."/>
            <person name="Norton I."/>
            <person name="Everest G.J."/>
            <person name="Meyers P.R."/>
        </authorList>
    </citation>
    <scope>NUCLEOTIDE SEQUENCE [LARGE SCALE GENOMIC DNA]</scope>
    <source>
        <strain evidence="2 3">YM55</strain>
    </source>
</reference>
<evidence type="ECO:0000313" key="2">
    <source>
        <dbReference type="EMBL" id="TCC29717.1"/>
    </source>
</evidence>
<dbReference type="InterPro" id="IPR045528">
    <property type="entry name" value="DO-GTPase2"/>
</dbReference>
<protein>
    <submittedName>
        <fullName evidence="2">ATP/GTP-binding protein</fullName>
    </submittedName>
</protein>
<accession>A0A4R0IBH3</accession>